<name>A0A7M5UXT5_9CNID</name>
<dbReference type="InterPro" id="IPR050087">
    <property type="entry name" value="AON_synthase_class-II"/>
</dbReference>
<evidence type="ECO:0000313" key="17">
    <source>
        <dbReference type="Proteomes" id="UP000594262"/>
    </source>
</evidence>
<evidence type="ECO:0000256" key="9">
    <source>
        <dbReference type="ARBA" id="ARBA00031691"/>
    </source>
</evidence>
<comment type="cofactor">
    <cofactor evidence="1 13">
        <name>pyridoxal 5'-phosphate</name>
        <dbReference type="ChEBI" id="CHEBI:597326"/>
    </cofactor>
</comment>
<keyword evidence="8 14" id="KW-0012">Acyltransferase</keyword>
<dbReference type="InterPro" id="IPR015422">
    <property type="entry name" value="PyrdxlP-dep_Trfase_small"/>
</dbReference>
<evidence type="ECO:0000256" key="6">
    <source>
        <dbReference type="ARBA" id="ARBA00022898"/>
    </source>
</evidence>
<dbReference type="AlphaFoldDB" id="A0A7M5UXT5"/>
<reference evidence="16" key="1">
    <citation type="submission" date="2021-01" db="UniProtKB">
        <authorList>
            <consortium name="EnsemblMetazoa"/>
        </authorList>
    </citation>
    <scope>IDENTIFICATION</scope>
</reference>
<comment type="similarity">
    <text evidence="3 13">Belongs to the class-II pyridoxal-phosphate-dependent aminotransferase family.</text>
</comment>
<dbReference type="FunFam" id="3.40.640.10:FF:000006">
    <property type="entry name" value="5-aminolevulinate synthase, mitochondrial"/>
    <property type="match status" value="1"/>
</dbReference>
<evidence type="ECO:0000256" key="5">
    <source>
        <dbReference type="ARBA" id="ARBA00022679"/>
    </source>
</evidence>
<keyword evidence="6 13" id="KW-0663">Pyridoxal phosphate</keyword>
<dbReference type="OrthoDB" id="10263824at2759"/>
<dbReference type="Gene3D" id="3.90.1150.10">
    <property type="entry name" value="Aspartate Aminotransferase, domain 1"/>
    <property type="match status" value="1"/>
</dbReference>
<dbReference type="GO" id="GO:0003870">
    <property type="term" value="F:5-aminolevulinate synthase activity"/>
    <property type="evidence" value="ECO:0007669"/>
    <property type="project" value="UniProtKB-EC"/>
</dbReference>
<evidence type="ECO:0000256" key="1">
    <source>
        <dbReference type="ARBA" id="ARBA00001933"/>
    </source>
</evidence>
<dbReference type="PANTHER" id="PTHR13693">
    <property type="entry name" value="CLASS II AMINOTRANSFERASE/8-AMINO-7-OXONONANOATE SYNTHASE"/>
    <property type="match status" value="1"/>
</dbReference>
<comment type="catalytic activity">
    <reaction evidence="12">
        <text>succinyl-CoA + glycine + H(+) = 5-aminolevulinate + CO2 + CoA</text>
        <dbReference type="Rhea" id="RHEA:12921"/>
        <dbReference type="ChEBI" id="CHEBI:15378"/>
        <dbReference type="ChEBI" id="CHEBI:16526"/>
        <dbReference type="ChEBI" id="CHEBI:57287"/>
        <dbReference type="ChEBI" id="CHEBI:57292"/>
        <dbReference type="ChEBI" id="CHEBI:57305"/>
        <dbReference type="ChEBI" id="CHEBI:356416"/>
        <dbReference type="EC" id="2.3.1.37"/>
    </reaction>
    <physiologicalReaction direction="left-to-right" evidence="12">
        <dbReference type="Rhea" id="RHEA:12922"/>
    </physiologicalReaction>
</comment>
<evidence type="ECO:0000256" key="11">
    <source>
        <dbReference type="ARBA" id="ARBA00032773"/>
    </source>
</evidence>
<evidence type="ECO:0000256" key="7">
    <source>
        <dbReference type="ARBA" id="ARBA00023133"/>
    </source>
</evidence>
<dbReference type="EnsemblMetazoa" id="CLYHEMT000185.1">
    <property type="protein sequence ID" value="CLYHEMP000185.1"/>
    <property type="gene ID" value="CLYHEMG000185"/>
</dbReference>
<dbReference type="CDD" id="cd06454">
    <property type="entry name" value="KBL_like"/>
    <property type="match status" value="1"/>
</dbReference>
<sequence>MIEAKKTDHSYRIFRKVNRNTESFPMADDYTFSDRPHKVTVWCSNDYLGMSGHPAVVSAAKSVIDENGVGAGGTRNISGTSVYHPILEQSLAQWHQKEAGLVFTSCYVANDTALFTLGQRLPGCIIFSDASNHASMIHGIRTSGAEKRIFRHNDVAHLEELLKKADPSVPKIVAFETVYSMSGVVSPLEELCDVAHKYGALTFVDEVHAVGLYGKHGSGIGELHGVLDKMDIISGTLGKAVGCIGGYLAGSASLIDTLRSYGAGFIFTTALPPDKICAALTSVEILKSEEGEILRQRHQENVKLLRTKLLKVGLPVEHCTSHIVPIQCFDAEKCLEISRRLQQEYGIYIQSINYPTVPRGREKLRIAPTPFHTEEMMDELVSALNHVWRDVALPYVHPVCEMDCKCQLSCHNFDVQHVKNFL</sequence>
<dbReference type="GO" id="GO:0030170">
    <property type="term" value="F:pyridoxal phosphate binding"/>
    <property type="evidence" value="ECO:0007669"/>
    <property type="project" value="UniProtKB-UniRule"/>
</dbReference>
<keyword evidence="17" id="KW-1185">Reference proteome</keyword>
<comment type="pathway">
    <text evidence="2 14">Porphyrin-containing compound metabolism; protoporphyrin-IX biosynthesis; 5-aminolevulinate from glycine: step 1/1.</text>
</comment>
<dbReference type="GO" id="GO:0006782">
    <property type="term" value="P:protoporphyrinogen IX biosynthetic process"/>
    <property type="evidence" value="ECO:0007669"/>
    <property type="project" value="UniProtKB-UniRule"/>
</dbReference>
<dbReference type="PROSITE" id="PS00599">
    <property type="entry name" value="AA_TRANSFER_CLASS_2"/>
    <property type="match status" value="1"/>
</dbReference>
<keyword evidence="7 14" id="KW-0350">Heme biosynthesis</keyword>
<evidence type="ECO:0000256" key="14">
    <source>
        <dbReference type="RuleBase" id="RU910713"/>
    </source>
</evidence>
<evidence type="ECO:0000256" key="2">
    <source>
        <dbReference type="ARBA" id="ARBA00005029"/>
    </source>
</evidence>
<dbReference type="UniPathway" id="UPA00251">
    <property type="reaction ID" value="UER00375"/>
</dbReference>
<dbReference type="Proteomes" id="UP000594262">
    <property type="component" value="Unplaced"/>
</dbReference>
<dbReference type="InterPro" id="IPR015421">
    <property type="entry name" value="PyrdxlP-dep_Trfase_major"/>
</dbReference>
<evidence type="ECO:0000256" key="4">
    <source>
        <dbReference type="ARBA" id="ARBA00013257"/>
    </source>
</evidence>
<evidence type="ECO:0000313" key="16">
    <source>
        <dbReference type="EnsemblMetazoa" id="CLYHEMP000185.1"/>
    </source>
</evidence>
<accession>A0A7M5UXT5</accession>
<protein>
    <recommendedName>
        <fullName evidence="4 14">5-aminolevulinate synthase</fullName>
        <ecNumber evidence="4 14">2.3.1.37</ecNumber>
    </recommendedName>
    <alternativeName>
        <fullName evidence="9 14">5-aminolevulinic acid synthase</fullName>
    </alternativeName>
    <alternativeName>
        <fullName evidence="10 14">Delta-ALA synthase</fullName>
    </alternativeName>
    <alternativeName>
        <fullName evidence="11 14">Delta-aminolevulinate synthase</fullName>
    </alternativeName>
</protein>
<dbReference type="InterPro" id="IPR004839">
    <property type="entry name" value="Aminotransferase_I/II_large"/>
</dbReference>
<evidence type="ECO:0000259" key="15">
    <source>
        <dbReference type="Pfam" id="PF00155"/>
    </source>
</evidence>
<evidence type="ECO:0000256" key="8">
    <source>
        <dbReference type="ARBA" id="ARBA00023315"/>
    </source>
</evidence>
<organism evidence="16 17">
    <name type="scientific">Clytia hemisphaerica</name>
    <dbReference type="NCBI Taxonomy" id="252671"/>
    <lineage>
        <taxon>Eukaryota</taxon>
        <taxon>Metazoa</taxon>
        <taxon>Cnidaria</taxon>
        <taxon>Hydrozoa</taxon>
        <taxon>Hydroidolina</taxon>
        <taxon>Leptothecata</taxon>
        <taxon>Obeliida</taxon>
        <taxon>Clytiidae</taxon>
        <taxon>Clytia</taxon>
    </lineage>
</organism>
<dbReference type="Gene3D" id="3.40.640.10">
    <property type="entry name" value="Type I PLP-dependent aspartate aminotransferase-like (Major domain)"/>
    <property type="match status" value="1"/>
</dbReference>
<dbReference type="GeneID" id="136813112"/>
<evidence type="ECO:0000256" key="13">
    <source>
        <dbReference type="RuleBase" id="RU003693"/>
    </source>
</evidence>
<dbReference type="InterPro" id="IPR010961">
    <property type="entry name" value="4pyrrol_synth_NH2levulA_synth"/>
</dbReference>
<dbReference type="EC" id="2.3.1.37" evidence="4 14"/>
<dbReference type="PANTHER" id="PTHR13693:SF102">
    <property type="entry name" value="2-AMINO-3-KETOBUTYRATE COENZYME A LIGASE, MITOCHONDRIAL"/>
    <property type="match status" value="1"/>
</dbReference>
<dbReference type="InterPro" id="IPR015424">
    <property type="entry name" value="PyrdxlP-dep_Trfase"/>
</dbReference>
<evidence type="ECO:0000256" key="12">
    <source>
        <dbReference type="ARBA" id="ARBA00049013"/>
    </source>
</evidence>
<evidence type="ECO:0000256" key="10">
    <source>
        <dbReference type="ARBA" id="ARBA00031945"/>
    </source>
</evidence>
<evidence type="ECO:0000256" key="3">
    <source>
        <dbReference type="ARBA" id="ARBA00008392"/>
    </source>
</evidence>
<dbReference type="NCBIfam" id="TIGR01821">
    <property type="entry name" value="5aminolev_synth"/>
    <property type="match status" value="1"/>
</dbReference>
<dbReference type="SUPFAM" id="SSF53383">
    <property type="entry name" value="PLP-dependent transferases"/>
    <property type="match status" value="1"/>
</dbReference>
<dbReference type="Pfam" id="PF00155">
    <property type="entry name" value="Aminotran_1_2"/>
    <property type="match status" value="1"/>
</dbReference>
<dbReference type="GO" id="GO:0005739">
    <property type="term" value="C:mitochondrion"/>
    <property type="evidence" value="ECO:0007669"/>
    <property type="project" value="TreeGrafter"/>
</dbReference>
<feature type="domain" description="Aminotransferase class I/classII large" evidence="15">
    <location>
        <begin position="38"/>
        <end position="384"/>
    </location>
</feature>
<dbReference type="RefSeq" id="XP_066925736.1">
    <property type="nucleotide sequence ID" value="XM_067069635.1"/>
</dbReference>
<dbReference type="InterPro" id="IPR001917">
    <property type="entry name" value="Aminotrans_II_pyridoxalP_BS"/>
</dbReference>
<keyword evidence="5 14" id="KW-0808">Transferase</keyword>
<proteinExistence type="inferred from homology"/>